<evidence type="ECO:0000313" key="11">
    <source>
        <dbReference type="Proteomes" id="UP001233271"/>
    </source>
</evidence>
<keyword evidence="6 8" id="KW-0472">Membrane</keyword>
<evidence type="ECO:0000256" key="8">
    <source>
        <dbReference type="SAM" id="Phobius"/>
    </source>
</evidence>
<evidence type="ECO:0000256" key="1">
    <source>
        <dbReference type="ARBA" id="ARBA00004127"/>
    </source>
</evidence>
<protein>
    <recommendedName>
        <fullName evidence="12">Zinc/iron permease</fullName>
    </recommendedName>
</protein>
<accession>A0AA48I9P8</accession>
<feature type="transmembrane region" description="Helical" evidence="8">
    <location>
        <begin position="159"/>
        <end position="177"/>
    </location>
</feature>
<keyword evidence="4 8" id="KW-1133">Transmembrane helix</keyword>
<dbReference type="InterPro" id="IPR045891">
    <property type="entry name" value="ZIP9"/>
</dbReference>
<evidence type="ECO:0000256" key="6">
    <source>
        <dbReference type="ARBA" id="ARBA00023136"/>
    </source>
</evidence>
<comment type="subcellular location">
    <subcellularLocation>
        <location evidence="1">Endomembrane system</location>
        <topology evidence="1">Multi-pass membrane protein</topology>
    </subcellularLocation>
    <subcellularLocation>
        <location evidence="2">Golgi apparatus membrane</location>
    </subcellularLocation>
</comment>
<evidence type="ECO:0000313" key="10">
    <source>
        <dbReference type="EMBL" id="BEI89670.1"/>
    </source>
</evidence>
<sequence length="266" mass="28073">MGLLVGAALAIIIPEGVATMYAADAKSTHAIGFSLLSGFALMLLVENVCPHPNHPHHDEDEEHTHFLPERRASMAPMLPKEQEECSSHATAHGMSATLGLVIHGLADGIALGASSLSDNPQLGLVVFLAVLVHKGPSALGLTTTLLQLHLSPAQVRPRLIIFSLAAPVGALVTYLLVQLFGTGKGHSLGWWTGAVLLFSGGSFLYVATVIQPISETGPDDHCHHPHHEVHRETDGPRLENSTRTSLILLGMALPAALALLVGGHDH</sequence>
<dbReference type="Pfam" id="PF02535">
    <property type="entry name" value="Zip"/>
    <property type="match status" value="1"/>
</dbReference>
<keyword evidence="9" id="KW-0732">Signal</keyword>
<keyword evidence="11" id="KW-1185">Reference proteome</keyword>
<dbReference type="PANTHER" id="PTHR16133:SF0">
    <property type="entry name" value="ZINC_IRON REGULATED TRANSPORTER-RELATED PROTEIN 102B, ISOFORM E"/>
    <property type="match status" value="1"/>
</dbReference>
<dbReference type="PANTHER" id="PTHR16133">
    <property type="entry name" value="SOLUTE CARRIER FAMILY 39 ZINC TRANSPORTER , MEMBER 9-RELATED"/>
    <property type="match status" value="1"/>
</dbReference>
<feature type="transmembrane region" description="Helical" evidence="8">
    <location>
        <begin position="189"/>
        <end position="210"/>
    </location>
</feature>
<reference evidence="10" key="1">
    <citation type="journal article" date="2023" name="BMC Genomics">
        <title>Chromosome-level genome assemblies of Cutaneotrichosporon spp. (Trichosporonales, Basidiomycota) reveal imbalanced evolution between nucleotide sequences and chromosome synteny.</title>
        <authorList>
            <person name="Kobayashi Y."/>
            <person name="Kayamori A."/>
            <person name="Aoki K."/>
            <person name="Shiwa Y."/>
            <person name="Matsutani M."/>
            <person name="Fujita N."/>
            <person name="Sugita T."/>
            <person name="Iwasaki W."/>
            <person name="Tanaka N."/>
            <person name="Takashima M."/>
        </authorList>
    </citation>
    <scope>NUCLEOTIDE SEQUENCE</scope>
    <source>
        <strain evidence="10">HIS019</strain>
    </source>
</reference>
<feature type="chain" id="PRO_5041245489" description="Zinc/iron permease" evidence="9">
    <location>
        <begin position="19"/>
        <end position="266"/>
    </location>
</feature>
<keyword evidence="3 8" id="KW-0812">Transmembrane</keyword>
<dbReference type="EMBL" id="AP028213">
    <property type="protein sequence ID" value="BEI89670.1"/>
    <property type="molecule type" value="Genomic_DNA"/>
</dbReference>
<gene>
    <name evidence="10" type="ORF">CcaverHIS019_0210320</name>
</gene>
<name>A0AA48I9P8_9TREE</name>
<evidence type="ECO:0000256" key="5">
    <source>
        <dbReference type="ARBA" id="ARBA00023034"/>
    </source>
</evidence>
<evidence type="ECO:0000256" key="7">
    <source>
        <dbReference type="SAM" id="MobiDB-lite"/>
    </source>
</evidence>
<dbReference type="KEGG" id="ccac:CcaHIS019_0210320"/>
<dbReference type="Proteomes" id="UP001233271">
    <property type="component" value="Chromosome 2"/>
</dbReference>
<dbReference type="InterPro" id="IPR003689">
    <property type="entry name" value="ZIP"/>
</dbReference>
<dbReference type="GeneID" id="85493541"/>
<feature type="signal peptide" evidence="9">
    <location>
        <begin position="1"/>
        <end position="18"/>
    </location>
</feature>
<evidence type="ECO:0000256" key="4">
    <source>
        <dbReference type="ARBA" id="ARBA00022989"/>
    </source>
</evidence>
<feature type="region of interest" description="Disordered" evidence="7">
    <location>
        <begin position="218"/>
        <end position="238"/>
    </location>
</feature>
<evidence type="ECO:0000256" key="2">
    <source>
        <dbReference type="ARBA" id="ARBA00004394"/>
    </source>
</evidence>
<evidence type="ECO:0000256" key="3">
    <source>
        <dbReference type="ARBA" id="ARBA00022692"/>
    </source>
</evidence>
<dbReference type="GO" id="GO:0046873">
    <property type="term" value="F:metal ion transmembrane transporter activity"/>
    <property type="evidence" value="ECO:0007669"/>
    <property type="project" value="InterPro"/>
</dbReference>
<organism evidence="10 11">
    <name type="scientific">Cutaneotrichosporon cavernicola</name>
    <dbReference type="NCBI Taxonomy" id="279322"/>
    <lineage>
        <taxon>Eukaryota</taxon>
        <taxon>Fungi</taxon>
        <taxon>Dikarya</taxon>
        <taxon>Basidiomycota</taxon>
        <taxon>Agaricomycotina</taxon>
        <taxon>Tremellomycetes</taxon>
        <taxon>Trichosporonales</taxon>
        <taxon>Trichosporonaceae</taxon>
        <taxon>Cutaneotrichosporon</taxon>
    </lineage>
</organism>
<evidence type="ECO:0008006" key="12">
    <source>
        <dbReference type="Google" id="ProtNLM"/>
    </source>
</evidence>
<keyword evidence="5" id="KW-0333">Golgi apparatus</keyword>
<proteinExistence type="predicted"/>
<dbReference type="AlphaFoldDB" id="A0AA48I9P8"/>
<dbReference type="GO" id="GO:0000139">
    <property type="term" value="C:Golgi membrane"/>
    <property type="evidence" value="ECO:0007669"/>
    <property type="project" value="UniProtKB-SubCell"/>
</dbReference>
<dbReference type="RefSeq" id="XP_060454936.1">
    <property type="nucleotide sequence ID" value="XM_060598109.1"/>
</dbReference>
<evidence type="ECO:0000256" key="9">
    <source>
        <dbReference type="SAM" id="SignalP"/>
    </source>
</evidence>
<feature type="transmembrane region" description="Helical" evidence="8">
    <location>
        <begin position="246"/>
        <end position="264"/>
    </location>
</feature>
<dbReference type="GO" id="GO:0006829">
    <property type="term" value="P:zinc ion transport"/>
    <property type="evidence" value="ECO:0007669"/>
    <property type="project" value="InterPro"/>
</dbReference>